<dbReference type="EMBL" id="UZAN01069833">
    <property type="protein sequence ID" value="VDP94823.1"/>
    <property type="molecule type" value="Genomic_DNA"/>
</dbReference>
<gene>
    <name evidence="1" type="ORF">ECPE_LOCUS17525</name>
</gene>
<proteinExistence type="predicted"/>
<organism evidence="3">
    <name type="scientific">Echinostoma caproni</name>
    <dbReference type="NCBI Taxonomy" id="27848"/>
    <lineage>
        <taxon>Eukaryota</taxon>
        <taxon>Metazoa</taxon>
        <taxon>Spiralia</taxon>
        <taxon>Lophotrochozoa</taxon>
        <taxon>Platyhelminthes</taxon>
        <taxon>Trematoda</taxon>
        <taxon>Digenea</taxon>
        <taxon>Plagiorchiida</taxon>
        <taxon>Echinostomata</taxon>
        <taxon>Echinostomatoidea</taxon>
        <taxon>Echinostomatidae</taxon>
        <taxon>Echinostoma</taxon>
    </lineage>
</organism>
<evidence type="ECO:0000313" key="1">
    <source>
        <dbReference type="EMBL" id="VDP94823.1"/>
    </source>
</evidence>
<dbReference type="AlphaFoldDB" id="A0A183BE90"/>
<evidence type="ECO:0000313" key="2">
    <source>
        <dbReference type="Proteomes" id="UP000272942"/>
    </source>
</evidence>
<evidence type="ECO:0000313" key="3">
    <source>
        <dbReference type="WBParaSite" id="ECPE_0001757001-mRNA-1"/>
    </source>
</evidence>
<sequence>MFLLATDGSGPKQLLHQIPPLADHNTVGSTKPLHPDQLYCFYTNSKYFHDNFSEVEVRCQIGQWRIIVVTETWLTTDILDSELRLPGMTVLRRDRPTRGGGVLLYFSRKLQFEAIDYTSASPDSLWCKV</sequence>
<name>A0A183BE90_9TREM</name>
<accession>A0A183BE90</accession>
<dbReference type="Proteomes" id="UP000272942">
    <property type="component" value="Unassembled WGS sequence"/>
</dbReference>
<dbReference type="OrthoDB" id="6277220at2759"/>
<reference evidence="3" key="1">
    <citation type="submission" date="2016-06" db="UniProtKB">
        <authorList>
            <consortium name="WormBaseParasite"/>
        </authorList>
    </citation>
    <scope>IDENTIFICATION</scope>
</reference>
<dbReference type="WBParaSite" id="ECPE_0001757001-mRNA-1">
    <property type="protein sequence ID" value="ECPE_0001757001-mRNA-1"/>
    <property type="gene ID" value="ECPE_0001757001"/>
</dbReference>
<keyword evidence="2" id="KW-1185">Reference proteome</keyword>
<reference evidence="1 2" key="2">
    <citation type="submission" date="2018-11" db="EMBL/GenBank/DDBJ databases">
        <authorList>
            <consortium name="Pathogen Informatics"/>
        </authorList>
    </citation>
    <scope>NUCLEOTIDE SEQUENCE [LARGE SCALE GENOMIC DNA]</scope>
    <source>
        <strain evidence="1 2">Egypt</strain>
    </source>
</reference>
<protein>
    <submittedName>
        <fullName evidence="3">DUF295 domain-containing protein</fullName>
    </submittedName>
</protein>